<comment type="subcellular location">
    <subcellularLocation>
        <location evidence="1">Cell membrane</location>
    </subcellularLocation>
</comment>
<feature type="transmembrane region" description="Helical" evidence="16">
    <location>
        <begin position="256"/>
        <end position="279"/>
    </location>
</feature>
<evidence type="ECO:0000256" key="8">
    <source>
        <dbReference type="ARBA" id="ARBA00022737"/>
    </source>
</evidence>
<evidence type="ECO:0000256" key="4">
    <source>
        <dbReference type="ARBA" id="ARBA00022527"/>
    </source>
</evidence>
<keyword evidence="12 16" id="KW-0472">Membrane</keyword>
<keyword evidence="11" id="KW-0067">ATP-binding</keyword>
<comment type="catalytic activity">
    <reaction evidence="14">
        <text>L-seryl-[protein] + ATP = O-phospho-L-seryl-[protein] + ADP + H(+)</text>
        <dbReference type="Rhea" id="RHEA:17989"/>
        <dbReference type="Rhea" id="RHEA-COMP:9863"/>
        <dbReference type="Rhea" id="RHEA-COMP:11604"/>
        <dbReference type="ChEBI" id="CHEBI:15378"/>
        <dbReference type="ChEBI" id="CHEBI:29999"/>
        <dbReference type="ChEBI" id="CHEBI:30616"/>
        <dbReference type="ChEBI" id="CHEBI:83421"/>
        <dbReference type="ChEBI" id="CHEBI:456216"/>
        <dbReference type="EC" id="2.7.11.1"/>
    </reaction>
</comment>
<keyword evidence="3" id="KW-1003">Cell membrane</keyword>
<name>A0A8J5V952_ZIZPA</name>
<dbReference type="OrthoDB" id="676979at2759"/>
<dbReference type="Proteomes" id="UP000729402">
    <property type="component" value="Unassembled WGS sequence"/>
</dbReference>
<dbReference type="InterPro" id="IPR051420">
    <property type="entry name" value="Ser_Thr_Kinases_DiverseReg"/>
</dbReference>
<evidence type="ECO:0000256" key="1">
    <source>
        <dbReference type="ARBA" id="ARBA00004236"/>
    </source>
</evidence>
<evidence type="ECO:0000256" key="5">
    <source>
        <dbReference type="ARBA" id="ARBA00022614"/>
    </source>
</evidence>
<evidence type="ECO:0000256" key="12">
    <source>
        <dbReference type="ARBA" id="ARBA00023136"/>
    </source>
</evidence>
<proteinExistence type="predicted"/>
<evidence type="ECO:0000256" key="9">
    <source>
        <dbReference type="ARBA" id="ARBA00022741"/>
    </source>
</evidence>
<sequence>MVLSGAEPCYPSSRRYERHAPRTSLGLPKIGTSEVDTPDVDTSLGLPKIGTSEVDTSEIDVTPGFQGNPQMHSICMPRSISYKWVLKKAISYIDMDGSYPTRTRYLYRSYIGCSIAAVANSKPVLLGKHHMVLAFMENLNLISHFSLLYGVVIPVFFPVGNSVQTVCTTHGCPLLHRQHYFTALGALGLAVVTSIAAPATKPTRPAAAGERTGVVASSSKLKPHKNPPYRPTGQVPLAQDCRSKGAKPVGRASTQMAASVAVFLCLLFVVAAAAAAVAASMDPAEREALFLVMEAVSSDRDWRSESPDPCGAPWPGLECKPAGEAAGAPLRVTRLNFGVEPNPSCKETAAFPTVVFSLPQLQSLFFVGCFNNPAAATALVLLPAANLSSSSLQQLSIRANPGLSGVMPPQLATLTSLQVLTISQNGLIRGEIPRGIGQLTSLVHLDLSYNALTGQVPSEISELKRLVGLDLSYNSLSGPIPSRIGDLRQLQKLDLSSNNLTGVIPASIANLTSLTFLALSSNGLSGHFPPGLTGLRNLQYLIMDNNPMNVPLPSELGDLPRLQELRLAGSGYSGPIPEAFGQLASLTTLSLEDNNLTGGIPPGLSRLSRMYHLNLSNNGLGGAVPFDGAFVRRIGRNLDLSGNAGLCLDDRSVVRGIGIGVSACHVVAAGGGDGSLVRGGVTGGGAMRYSMDGLRFRLLAHACVVVFCLVALNEYV</sequence>
<evidence type="ECO:0000256" key="16">
    <source>
        <dbReference type="SAM" id="Phobius"/>
    </source>
</evidence>
<dbReference type="PANTHER" id="PTHR48005:SF13">
    <property type="entry name" value="SERINE_THREONINE-PROTEIN KINASE DDB_G0278509-RELATED"/>
    <property type="match status" value="1"/>
</dbReference>
<protein>
    <recommendedName>
        <fullName evidence="2">non-specific serine/threonine protein kinase</fullName>
        <ecNumber evidence="2">2.7.11.1</ecNumber>
    </recommendedName>
</protein>
<dbReference type="GO" id="GO:0005524">
    <property type="term" value="F:ATP binding"/>
    <property type="evidence" value="ECO:0007669"/>
    <property type="project" value="UniProtKB-KW"/>
</dbReference>
<dbReference type="PANTHER" id="PTHR48005">
    <property type="entry name" value="LEUCINE RICH REPEAT KINASE 2"/>
    <property type="match status" value="1"/>
</dbReference>
<dbReference type="GO" id="GO:0051707">
    <property type="term" value="P:response to other organism"/>
    <property type="evidence" value="ECO:0007669"/>
    <property type="project" value="UniProtKB-ARBA"/>
</dbReference>
<keyword evidence="4" id="KW-0723">Serine/threonine-protein kinase</keyword>
<dbReference type="EMBL" id="JAAALK010000288">
    <property type="protein sequence ID" value="KAG8055560.1"/>
    <property type="molecule type" value="Genomic_DNA"/>
</dbReference>
<evidence type="ECO:0000256" key="2">
    <source>
        <dbReference type="ARBA" id="ARBA00012513"/>
    </source>
</evidence>
<evidence type="ECO:0000256" key="13">
    <source>
        <dbReference type="ARBA" id="ARBA00047899"/>
    </source>
</evidence>
<keyword evidence="9" id="KW-0547">Nucleotide-binding</keyword>
<gene>
    <name evidence="17" type="ORF">GUJ93_ZPchr0001g31429</name>
</gene>
<evidence type="ECO:0000256" key="6">
    <source>
        <dbReference type="ARBA" id="ARBA00022679"/>
    </source>
</evidence>
<dbReference type="InterPro" id="IPR001611">
    <property type="entry name" value="Leu-rich_rpt"/>
</dbReference>
<feature type="region of interest" description="Disordered" evidence="15">
    <location>
        <begin position="1"/>
        <end position="32"/>
    </location>
</feature>
<dbReference type="Pfam" id="PF00560">
    <property type="entry name" value="LRR_1"/>
    <property type="match status" value="1"/>
</dbReference>
<evidence type="ECO:0000256" key="3">
    <source>
        <dbReference type="ARBA" id="ARBA00022475"/>
    </source>
</evidence>
<keyword evidence="5" id="KW-0433">Leucine-rich repeat</keyword>
<comment type="caution">
    <text evidence="17">The sequence shown here is derived from an EMBL/GenBank/DDBJ whole genome shotgun (WGS) entry which is preliminary data.</text>
</comment>
<evidence type="ECO:0000256" key="7">
    <source>
        <dbReference type="ARBA" id="ARBA00022729"/>
    </source>
</evidence>
<dbReference type="FunFam" id="3.80.10.10:FF:000833">
    <property type="entry name" value="Protein TOO MANY MOUTHS"/>
    <property type="match status" value="1"/>
</dbReference>
<evidence type="ECO:0000256" key="14">
    <source>
        <dbReference type="ARBA" id="ARBA00048679"/>
    </source>
</evidence>
<dbReference type="InterPro" id="IPR003591">
    <property type="entry name" value="Leu-rich_rpt_typical-subtyp"/>
</dbReference>
<evidence type="ECO:0000256" key="10">
    <source>
        <dbReference type="ARBA" id="ARBA00022777"/>
    </source>
</evidence>
<evidence type="ECO:0000313" key="17">
    <source>
        <dbReference type="EMBL" id="KAG8055560.1"/>
    </source>
</evidence>
<keyword evidence="16" id="KW-0812">Transmembrane</keyword>
<evidence type="ECO:0000256" key="11">
    <source>
        <dbReference type="ARBA" id="ARBA00022840"/>
    </source>
</evidence>
<keyword evidence="7" id="KW-0732">Signal</keyword>
<keyword evidence="6" id="KW-0808">Transferase</keyword>
<feature type="region of interest" description="Disordered" evidence="15">
    <location>
        <begin position="202"/>
        <end position="237"/>
    </location>
</feature>
<feature type="transmembrane region" description="Helical" evidence="16">
    <location>
        <begin position="180"/>
        <end position="199"/>
    </location>
</feature>
<dbReference type="Pfam" id="PF13855">
    <property type="entry name" value="LRR_8"/>
    <property type="match status" value="3"/>
</dbReference>
<comment type="catalytic activity">
    <reaction evidence="13">
        <text>L-threonyl-[protein] + ATP = O-phospho-L-threonyl-[protein] + ADP + H(+)</text>
        <dbReference type="Rhea" id="RHEA:46608"/>
        <dbReference type="Rhea" id="RHEA-COMP:11060"/>
        <dbReference type="Rhea" id="RHEA-COMP:11605"/>
        <dbReference type="ChEBI" id="CHEBI:15378"/>
        <dbReference type="ChEBI" id="CHEBI:30013"/>
        <dbReference type="ChEBI" id="CHEBI:30616"/>
        <dbReference type="ChEBI" id="CHEBI:61977"/>
        <dbReference type="ChEBI" id="CHEBI:456216"/>
        <dbReference type="EC" id="2.7.11.1"/>
    </reaction>
</comment>
<evidence type="ECO:0000313" key="18">
    <source>
        <dbReference type="Proteomes" id="UP000729402"/>
    </source>
</evidence>
<keyword evidence="8" id="KW-0677">Repeat</keyword>
<dbReference type="FunFam" id="3.80.10.10:FF:000269">
    <property type="entry name" value="Piriformospora indica-insensitive protein 2"/>
    <property type="match status" value="1"/>
</dbReference>
<evidence type="ECO:0000256" key="15">
    <source>
        <dbReference type="SAM" id="MobiDB-lite"/>
    </source>
</evidence>
<reference evidence="17" key="2">
    <citation type="submission" date="2021-02" db="EMBL/GenBank/DDBJ databases">
        <authorList>
            <person name="Kimball J.A."/>
            <person name="Haas M.W."/>
            <person name="Macchietto M."/>
            <person name="Kono T."/>
            <person name="Duquette J."/>
            <person name="Shao M."/>
        </authorList>
    </citation>
    <scope>NUCLEOTIDE SEQUENCE</scope>
    <source>
        <tissue evidence="17">Fresh leaf tissue</tissue>
    </source>
</reference>
<keyword evidence="16" id="KW-1133">Transmembrane helix</keyword>
<keyword evidence="18" id="KW-1185">Reference proteome</keyword>
<reference evidence="17" key="1">
    <citation type="journal article" date="2021" name="bioRxiv">
        <title>Whole Genome Assembly and Annotation of Northern Wild Rice, Zizania palustris L., Supports a Whole Genome Duplication in the Zizania Genus.</title>
        <authorList>
            <person name="Haas M."/>
            <person name="Kono T."/>
            <person name="Macchietto M."/>
            <person name="Millas R."/>
            <person name="McGilp L."/>
            <person name="Shao M."/>
            <person name="Duquette J."/>
            <person name="Hirsch C.N."/>
            <person name="Kimball J."/>
        </authorList>
    </citation>
    <scope>NUCLEOTIDE SEQUENCE</scope>
    <source>
        <tissue evidence="17">Fresh leaf tissue</tissue>
    </source>
</reference>
<dbReference type="GO" id="GO:0005886">
    <property type="term" value="C:plasma membrane"/>
    <property type="evidence" value="ECO:0007669"/>
    <property type="project" value="UniProtKB-SubCell"/>
</dbReference>
<feature type="transmembrane region" description="Helical" evidence="16">
    <location>
        <begin position="141"/>
        <end position="159"/>
    </location>
</feature>
<dbReference type="SMART" id="SM00369">
    <property type="entry name" value="LRR_TYP"/>
    <property type="match status" value="5"/>
</dbReference>
<dbReference type="GO" id="GO:0004674">
    <property type="term" value="F:protein serine/threonine kinase activity"/>
    <property type="evidence" value="ECO:0007669"/>
    <property type="project" value="UniProtKB-KW"/>
</dbReference>
<dbReference type="EC" id="2.7.11.1" evidence="2"/>
<organism evidence="17 18">
    <name type="scientific">Zizania palustris</name>
    <name type="common">Northern wild rice</name>
    <dbReference type="NCBI Taxonomy" id="103762"/>
    <lineage>
        <taxon>Eukaryota</taxon>
        <taxon>Viridiplantae</taxon>
        <taxon>Streptophyta</taxon>
        <taxon>Embryophyta</taxon>
        <taxon>Tracheophyta</taxon>
        <taxon>Spermatophyta</taxon>
        <taxon>Magnoliopsida</taxon>
        <taxon>Liliopsida</taxon>
        <taxon>Poales</taxon>
        <taxon>Poaceae</taxon>
        <taxon>BOP clade</taxon>
        <taxon>Oryzoideae</taxon>
        <taxon>Oryzeae</taxon>
        <taxon>Zizaniinae</taxon>
        <taxon>Zizania</taxon>
    </lineage>
</organism>
<dbReference type="AlphaFoldDB" id="A0A8J5V952"/>
<keyword evidence="10" id="KW-0418">Kinase</keyword>
<accession>A0A8J5V952</accession>